<sequence>MDSSGHFHPDQTYDGYKAVEALEPSCTECLKKGKQCFHPYNHQSFKCHHCFVGKKPCQNPAALLSNIRQYLWSKNNDPFGRELPVSEAPTPDGT</sequence>
<proteinExistence type="predicted"/>
<name>A0A9Q3HUN2_9BASI</name>
<evidence type="ECO:0000313" key="2">
    <source>
        <dbReference type="Proteomes" id="UP000765509"/>
    </source>
</evidence>
<keyword evidence="2" id="KW-1185">Reference proteome</keyword>
<protein>
    <submittedName>
        <fullName evidence="1">Uncharacterized protein</fullName>
    </submittedName>
</protein>
<organism evidence="1 2">
    <name type="scientific">Austropuccinia psidii MF-1</name>
    <dbReference type="NCBI Taxonomy" id="1389203"/>
    <lineage>
        <taxon>Eukaryota</taxon>
        <taxon>Fungi</taxon>
        <taxon>Dikarya</taxon>
        <taxon>Basidiomycota</taxon>
        <taxon>Pucciniomycotina</taxon>
        <taxon>Pucciniomycetes</taxon>
        <taxon>Pucciniales</taxon>
        <taxon>Sphaerophragmiaceae</taxon>
        <taxon>Austropuccinia</taxon>
    </lineage>
</organism>
<comment type="caution">
    <text evidence="1">The sequence shown here is derived from an EMBL/GenBank/DDBJ whole genome shotgun (WGS) entry which is preliminary data.</text>
</comment>
<dbReference type="Proteomes" id="UP000765509">
    <property type="component" value="Unassembled WGS sequence"/>
</dbReference>
<gene>
    <name evidence="1" type="ORF">O181_055469</name>
</gene>
<evidence type="ECO:0000313" key="1">
    <source>
        <dbReference type="EMBL" id="MBW0515754.1"/>
    </source>
</evidence>
<accession>A0A9Q3HUN2</accession>
<dbReference type="EMBL" id="AVOT02024826">
    <property type="protein sequence ID" value="MBW0515754.1"/>
    <property type="molecule type" value="Genomic_DNA"/>
</dbReference>
<reference evidence="1" key="1">
    <citation type="submission" date="2021-03" db="EMBL/GenBank/DDBJ databases">
        <title>Draft genome sequence of rust myrtle Austropuccinia psidii MF-1, a brazilian biotype.</title>
        <authorList>
            <person name="Quecine M.C."/>
            <person name="Pachon D.M.R."/>
            <person name="Bonatelli M.L."/>
            <person name="Correr F.H."/>
            <person name="Franceschini L.M."/>
            <person name="Leite T.F."/>
            <person name="Margarido G.R.A."/>
            <person name="Almeida C.A."/>
            <person name="Ferrarezi J.A."/>
            <person name="Labate C.A."/>
        </authorList>
    </citation>
    <scope>NUCLEOTIDE SEQUENCE</scope>
    <source>
        <strain evidence="1">MF-1</strain>
    </source>
</reference>
<dbReference type="AlphaFoldDB" id="A0A9Q3HUN2"/>